<dbReference type="EMBL" id="VIEB01000187">
    <property type="protein sequence ID" value="TQE01887.1"/>
    <property type="molecule type" value="Genomic_DNA"/>
</dbReference>
<evidence type="ECO:0000313" key="3">
    <source>
        <dbReference type="Proteomes" id="UP000315295"/>
    </source>
</evidence>
<comment type="caution">
    <text evidence="2">The sequence shown here is derived from an EMBL/GenBank/DDBJ whole genome shotgun (WGS) entry which is preliminary data.</text>
</comment>
<proteinExistence type="predicted"/>
<dbReference type="Proteomes" id="UP000315295">
    <property type="component" value="Unassembled WGS sequence"/>
</dbReference>
<feature type="compositionally biased region" description="Polar residues" evidence="1">
    <location>
        <begin position="54"/>
        <end position="64"/>
    </location>
</feature>
<gene>
    <name evidence="2" type="ORF">C1H46_012511</name>
</gene>
<keyword evidence="3" id="KW-1185">Reference proteome</keyword>
<evidence type="ECO:0000256" key="1">
    <source>
        <dbReference type="SAM" id="MobiDB-lite"/>
    </source>
</evidence>
<organism evidence="2 3">
    <name type="scientific">Malus baccata</name>
    <name type="common">Siberian crab apple</name>
    <name type="synonym">Pyrus baccata</name>
    <dbReference type="NCBI Taxonomy" id="106549"/>
    <lineage>
        <taxon>Eukaryota</taxon>
        <taxon>Viridiplantae</taxon>
        <taxon>Streptophyta</taxon>
        <taxon>Embryophyta</taxon>
        <taxon>Tracheophyta</taxon>
        <taxon>Spermatophyta</taxon>
        <taxon>Magnoliopsida</taxon>
        <taxon>eudicotyledons</taxon>
        <taxon>Gunneridae</taxon>
        <taxon>Pentapetalae</taxon>
        <taxon>rosids</taxon>
        <taxon>fabids</taxon>
        <taxon>Rosales</taxon>
        <taxon>Rosaceae</taxon>
        <taxon>Amygdaloideae</taxon>
        <taxon>Maleae</taxon>
        <taxon>Malus</taxon>
    </lineage>
</organism>
<sequence length="108" mass="12797">MVTQSWLYHVQNAHTRCLEYKHIYEPLRKRRIFFADTIAYGIYTSAAFHKRQQPNRNLHFSPSNSHKRNIGKNWNTTKLEKNGKSKNAIKPLYQTSASSNLYKNQSQR</sequence>
<name>A0A540MSV9_MALBA</name>
<protein>
    <submittedName>
        <fullName evidence="2">Uncharacterized protein</fullName>
    </submittedName>
</protein>
<feature type="region of interest" description="Disordered" evidence="1">
    <location>
        <begin position="53"/>
        <end position="108"/>
    </location>
</feature>
<reference evidence="2 3" key="1">
    <citation type="journal article" date="2019" name="G3 (Bethesda)">
        <title>Sequencing of a Wild Apple (Malus baccata) Genome Unravels the Differences Between Cultivated and Wild Apple Species Regarding Disease Resistance and Cold Tolerance.</title>
        <authorList>
            <person name="Chen X."/>
        </authorList>
    </citation>
    <scope>NUCLEOTIDE SEQUENCE [LARGE SCALE GENOMIC DNA]</scope>
    <source>
        <strain evidence="3">cv. Shandingzi</strain>
        <tissue evidence="2">Leaves</tissue>
    </source>
</reference>
<accession>A0A540MSV9</accession>
<feature type="compositionally biased region" description="Polar residues" evidence="1">
    <location>
        <begin position="93"/>
        <end position="108"/>
    </location>
</feature>
<dbReference type="AlphaFoldDB" id="A0A540MSV9"/>
<evidence type="ECO:0000313" key="2">
    <source>
        <dbReference type="EMBL" id="TQE01887.1"/>
    </source>
</evidence>